<keyword evidence="7" id="KW-1185">Reference proteome</keyword>
<dbReference type="Gene3D" id="1.10.10.370">
    <property type="entry name" value="DsrC-like protein, C-terminal domain"/>
    <property type="match status" value="1"/>
</dbReference>
<gene>
    <name evidence="6" type="ORF">CF386_00380</name>
</gene>
<dbReference type="RefSeq" id="WP_089072561.1">
    <property type="nucleotide sequence ID" value="NZ_CBCSAM010000001.1"/>
</dbReference>
<evidence type="ECO:0000256" key="4">
    <source>
        <dbReference type="PIRNR" id="PIRNR006223"/>
    </source>
</evidence>
<dbReference type="KEGG" id="pmai:CF386_00380"/>
<dbReference type="Gene3D" id="3.30.1420.10">
    <property type="match status" value="1"/>
</dbReference>
<dbReference type="PANTHER" id="PTHR37010">
    <property type="entry name" value="SULFURTRANSFERASE TUSE"/>
    <property type="match status" value="1"/>
</dbReference>
<sequence length="110" mass="12703">MIKNKLGNEILLDSFGYLKSMTDWDENVARELAEKENITLTEDHWEIIFFVRNFYNEYKTSPAMRMLSKAIEKKLGKDKAKSIYLFQLFPEGPAKQATKIAGLPKPAKCL</sequence>
<dbReference type="PANTHER" id="PTHR37010:SF1">
    <property type="entry name" value="SULFURTRANSFERASE TUSE"/>
    <property type="match status" value="1"/>
</dbReference>
<evidence type="ECO:0000256" key="3">
    <source>
        <dbReference type="ARBA" id="ARBA00022679"/>
    </source>
</evidence>
<comment type="similarity">
    <text evidence="4">Belongs to the dsrC/tusE family.</text>
</comment>
<dbReference type="InterPro" id="IPR025526">
    <property type="entry name" value="DsrC-like_dom_sf"/>
</dbReference>
<dbReference type="GO" id="GO:0002143">
    <property type="term" value="P:tRNA wobble position uridine thiolation"/>
    <property type="evidence" value="ECO:0007669"/>
    <property type="project" value="TreeGrafter"/>
</dbReference>
<dbReference type="GO" id="GO:0005737">
    <property type="term" value="C:cytoplasm"/>
    <property type="evidence" value="ECO:0007669"/>
    <property type="project" value="UniProtKB-SubCell"/>
</dbReference>
<keyword evidence="2" id="KW-0963">Cytoplasm</keyword>
<dbReference type="InterPro" id="IPR007453">
    <property type="entry name" value="DsrC/TusE"/>
</dbReference>
<dbReference type="EC" id="2.8.1.-" evidence="4"/>
<dbReference type="FunFam" id="1.10.10.370:FF:000001">
    <property type="entry name" value="Sulfurtransferase"/>
    <property type="match status" value="1"/>
</dbReference>
<organism evidence="6 7">
    <name type="scientific">Paraphotobacterium marinum</name>
    <dbReference type="NCBI Taxonomy" id="1755811"/>
    <lineage>
        <taxon>Bacteria</taxon>
        <taxon>Pseudomonadati</taxon>
        <taxon>Pseudomonadota</taxon>
        <taxon>Gammaproteobacteria</taxon>
        <taxon>Vibrionales</taxon>
        <taxon>Vibrionaceae</taxon>
        <taxon>Paraphotobacterium</taxon>
    </lineage>
</organism>
<dbReference type="NCBIfam" id="TIGR03342">
    <property type="entry name" value="dsrC_tusE_dsvC"/>
    <property type="match status" value="1"/>
</dbReference>
<dbReference type="PIRSF" id="PIRSF006223">
    <property type="entry name" value="DsrC_TusE"/>
    <property type="match status" value="1"/>
</dbReference>
<reference evidence="6 7" key="1">
    <citation type="journal article" date="2016" name="Int. J. Syst. Evol. Microbiol.">
        <title>Paraphotobacterium marinum gen. nov., sp. nov., a member of the family Vibrionaceae, isolated from surface seawater.</title>
        <authorList>
            <person name="Huang Z."/>
            <person name="Dong C."/>
            <person name="Shao Z."/>
        </authorList>
    </citation>
    <scope>NUCLEOTIDE SEQUENCE [LARGE SCALE GENOMIC DNA]</scope>
    <source>
        <strain evidence="6 7">NSCS20N07D</strain>
    </source>
</reference>
<evidence type="ECO:0000256" key="5">
    <source>
        <dbReference type="PIRSR" id="PIRSR006223-50"/>
    </source>
</evidence>
<dbReference type="OrthoDB" id="9786347at2"/>
<comment type="subcellular location">
    <subcellularLocation>
        <location evidence="1">Cytoplasm</location>
    </subcellularLocation>
</comment>
<evidence type="ECO:0000313" key="6">
    <source>
        <dbReference type="EMBL" id="ASK77651.1"/>
    </source>
</evidence>
<name>A0A220VBJ1_9GAMM</name>
<dbReference type="AlphaFoldDB" id="A0A220VBJ1"/>
<comment type="function">
    <text evidence="4">Part of a sulfur-relay system.</text>
</comment>
<protein>
    <recommendedName>
        <fullName evidence="4">Sulfurtransferase</fullName>
        <ecNumber evidence="4">2.8.1.-</ecNumber>
    </recommendedName>
</protein>
<dbReference type="InterPro" id="IPR042072">
    <property type="entry name" value="DsrC-like_C"/>
</dbReference>
<proteinExistence type="inferred from homology"/>
<dbReference type="Proteomes" id="UP000242175">
    <property type="component" value="Chromosome large"/>
</dbReference>
<dbReference type="GO" id="GO:0016740">
    <property type="term" value="F:transferase activity"/>
    <property type="evidence" value="ECO:0007669"/>
    <property type="project" value="UniProtKB-KW"/>
</dbReference>
<dbReference type="SUPFAM" id="SSF69721">
    <property type="entry name" value="DsrC, the gamma subunit of dissimilatory sulfite reductase"/>
    <property type="match status" value="1"/>
</dbReference>
<accession>A0A220VBJ1</accession>
<feature type="active site" description="Cysteine persulfide intermediate" evidence="5">
    <location>
        <position position="109"/>
    </location>
</feature>
<evidence type="ECO:0000256" key="1">
    <source>
        <dbReference type="ARBA" id="ARBA00004496"/>
    </source>
</evidence>
<keyword evidence="3 4" id="KW-0808">Transferase</keyword>
<evidence type="ECO:0000256" key="2">
    <source>
        <dbReference type="ARBA" id="ARBA00022490"/>
    </source>
</evidence>
<dbReference type="GO" id="GO:0097163">
    <property type="term" value="F:sulfur carrier activity"/>
    <property type="evidence" value="ECO:0007669"/>
    <property type="project" value="TreeGrafter"/>
</dbReference>
<dbReference type="InterPro" id="IPR043163">
    <property type="entry name" value="DsrC-like_N"/>
</dbReference>
<evidence type="ECO:0000313" key="7">
    <source>
        <dbReference type="Proteomes" id="UP000242175"/>
    </source>
</evidence>
<dbReference type="EMBL" id="CP022355">
    <property type="protein sequence ID" value="ASK77651.1"/>
    <property type="molecule type" value="Genomic_DNA"/>
</dbReference>
<dbReference type="Pfam" id="PF04358">
    <property type="entry name" value="DsrC"/>
    <property type="match status" value="1"/>
</dbReference>